<dbReference type="AlphaFoldDB" id="W7QTE3"/>
<reference evidence="1 2" key="1">
    <citation type="journal article" date="2014" name="Genome Announc.">
        <title>Draft Genome Sequence of the Agar-Degrading Bacterium Catenovulum sp. Strain DS-2, Isolated from Intestines of Haliotis diversicolor.</title>
        <authorList>
            <person name="Shan D."/>
            <person name="Li X."/>
            <person name="Gu Z."/>
            <person name="Wei G."/>
            <person name="Gao Z."/>
            <person name="Shao Z."/>
        </authorList>
    </citation>
    <scope>NUCLEOTIDE SEQUENCE [LARGE SCALE GENOMIC DNA]</scope>
    <source>
        <strain evidence="1 2">DS-2</strain>
    </source>
</reference>
<sequence length="61" mass="6718">MKGKLDAINAQTLRTTLLTTAKTPCYLLLNRKEVTGMVSAKLDTITAQSSSWLSPQQLTQH</sequence>
<evidence type="ECO:0000313" key="1">
    <source>
        <dbReference type="EMBL" id="EWH08690.1"/>
    </source>
</evidence>
<dbReference type="Proteomes" id="UP000019276">
    <property type="component" value="Unassembled WGS sequence"/>
</dbReference>
<name>W7QTE3_9ALTE</name>
<proteinExistence type="predicted"/>
<keyword evidence="2" id="KW-1185">Reference proteome</keyword>
<dbReference type="STRING" id="1328313.DS2_16099"/>
<comment type="caution">
    <text evidence="1">The sequence shown here is derived from an EMBL/GenBank/DDBJ whole genome shotgun (WGS) entry which is preliminary data.</text>
</comment>
<gene>
    <name evidence="1" type="ORF">DS2_16099</name>
</gene>
<protein>
    <submittedName>
        <fullName evidence="1">Uncharacterized protein</fullName>
    </submittedName>
</protein>
<accession>W7QTE3</accession>
<dbReference type="EMBL" id="ARZY01000039">
    <property type="protein sequence ID" value="EWH08690.1"/>
    <property type="molecule type" value="Genomic_DNA"/>
</dbReference>
<evidence type="ECO:0000313" key="2">
    <source>
        <dbReference type="Proteomes" id="UP000019276"/>
    </source>
</evidence>
<organism evidence="1 2">
    <name type="scientific">Catenovulum agarivorans DS-2</name>
    <dbReference type="NCBI Taxonomy" id="1328313"/>
    <lineage>
        <taxon>Bacteria</taxon>
        <taxon>Pseudomonadati</taxon>
        <taxon>Pseudomonadota</taxon>
        <taxon>Gammaproteobacteria</taxon>
        <taxon>Alteromonadales</taxon>
        <taxon>Alteromonadaceae</taxon>
        <taxon>Catenovulum</taxon>
    </lineage>
</organism>